<reference evidence="2" key="1">
    <citation type="journal article" date="2021" name="Microb. Physiol.">
        <title>Proteogenomic Insights into the Physiology of Marine, Sulfate-Reducing, Filamentous Desulfonema limicola and Desulfonema magnum.</title>
        <authorList>
            <person name="Schnaars V."/>
            <person name="Wohlbrand L."/>
            <person name="Scheve S."/>
            <person name="Hinrichs C."/>
            <person name="Reinhardt R."/>
            <person name="Rabus R."/>
        </authorList>
    </citation>
    <scope>NUCLEOTIDE SEQUENCE</scope>
    <source>
        <strain evidence="2">4be13</strain>
    </source>
</reference>
<proteinExistence type="predicted"/>
<dbReference type="RefSeq" id="WP_207680740.1">
    <property type="nucleotide sequence ID" value="NZ_CP061800.1"/>
</dbReference>
<gene>
    <name evidence="2" type="ORF">dnm_001170</name>
</gene>
<organism evidence="2 3">
    <name type="scientific">Desulfonema magnum</name>
    <dbReference type="NCBI Taxonomy" id="45655"/>
    <lineage>
        <taxon>Bacteria</taxon>
        <taxon>Pseudomonadati</taxon>
        <taxon>Thermodesulfobacteriota</taxon>
        <taxon>Desulfobacteria</taxon>
        <taxon>Desulfobacterales</taxon>
        <taxon>Desulfococcaceae</taxon>
        <taxon>Desulfonema</taxon>
    </lineage>
</organism>
<keyword evidence="1" id="KW-0732">Signal</keyword>
<name>A0A975BEB4_9BACT</name>
<feature type="chain" id="PRO_5037929888" description="SH3 domain-containing protein" evidence="1">
    <location>
        <begin position="21"/>
        <end position="105"/>
    </location>
</feature>
<dbReference type="Proteomes" id="UP000663722">
    <property type="component" value="Chromosome"/>
</dbReference>
<dbReference type="AlphaFoldDB" id="A0A975BEB4"/>
<protein>
    <recommendedName>
        <fullName evidence="4">SH3 domain-containing protein</fullName>
    </recommendedName>
</protein>
<evidence type="ECO:0000256" key="1">
    <source>
        <dbReference type="SAM" id="SignalP"/>
    </source>
</evidence>
<dbReference type="KEGG" id="dmm:dnm_001170"/>
<evidence type="ECO:0000313" key="3">
    <source>
        <dbReference type="Proteomes" id="UP000663722"/>
    </source>
</evidence>
<keyword evidence="3" id="KW-1185">Reference proteome</keyword>
<evidence type="ECO:0000313" key="2">
    <source>
        <dbReference type="EMBL" id="QTA84124.1"/>
    </source>
</evidence>
<evidence type="ECO:0008006" key="4">
    <source>
        <dbReference type="Google" id="ProtNLM"/>
    </source>
</evidence>
<accession>A0A975BEB4</accession>
<sequence>MYRILITFFLTLAISGFAYCQSFTVREVSGDTEEAVLYDGHTGEELTVRVGHETEGWVITEITPDHVTITKPGEEGGPTLVTEIPVKSGMATVETIPAPGGMNAE</sequence>
<dbReference type="EMBL" id="CP061800">
    <property type="protein sequence ID" value="QTA84124.1"/>
    <property type="molecule type" value="Genomic_DNA"/>
</dbReference>
<feature type="signal peptide" evidence="1">
    <location>
        <begin position="1"/>
        <end position="20"/>
    </location>
</feature>